<dbReference type="InterPro" id="IPR002347">
    <property type="entry name" value="SDR_fam"/>
</dbReference>
<dbReference type="PANTHER" id="PTHR43544:SF32">
    <property type="entry name" value="CHAIN DEHYDROGENASE, PUTATIVE (AFU_ORTHOLOGUE AFUA_5G01530)-RELATED"/>
    <property type="match status" value="1"/>
</dbReference>
<accession>A0A6A6CCS6</accession>
<dbReference type="Pfam" id="PF00106">
    <property type="entry name" value="adh_short"/>
    <property type="match status" value="1"/>
</dbReference>
<proteinExistence type="inferred from homology"/>
<dbReference type="GO" id="GO:0005737">
    <property type="term" value="C:cytoplasm"/>
    <property type="evidence" value="ECO:0007669"/>
    <property type="project" value="TreeGrafter"/>
</dbReference>
<dbReference type="GO" id="GO:0019748">
    <property type="term" value="P:secondary metabolic process"/>
    <property type="evidence" value="ECO:0007669"/>
    <property type="project" value="TreeGrafter"/>
</dbReference>
<dbReference type="InterPro" id="IPR051468">
    <property type="entry name" value="Fungal_SecMetab_SDRs"/>
</dbReference>
<organism evidence="2 3">
    <name type="scientific">Zasmidium cellare ATCC 36951</name>
    <dbReference type="NCBI Taxonomy" id="1080233"/>
    <lineage>
        <taxon>Eukaryota</taxon>
        <taxon>Fungi</taxon>
        <taxon>Dikarya</taxon>
        <taxon>Ascomycota</taxon>
        <taxon>Pezizomycotina</taxon>
        <taxon>Dothideomycetes</taxon>
        <taxon>Dothideomycetidae</taxon>
        <taxon>Mycosphaerellales</taxon>
        <taxon>Mycosphaerellaceae</taxon>
        <taxon>Zasmidium</taxon>
    </lineage>
</organism>
<gene>
    <name evidence="2" type="ORF">M409DRAFT_37004</name>
</gene>
<dbReference type="SUPFAM" id="SSF51735">
    <property type="entry name" value="NAD(P)-binding Rossmann-fold domains"/>
    <property type="match status" value="1"/>
</dbReference>
<dbReference type="AlphaFoldDB" id="A0A6A6CCS6"/>
<protein>
    <recommendedName>
        <fullName evidence="4">NAD(P)-binding protein</fullName>
    </recommendedName>
</protein>
<evidence type="ECO:0000256" key="1">
    <source>
        <dbReference type="ARBA" id="ARBA00006484"/>
    </source>
</evidence>
<sequence length="277" mass="30244">MSSSTNNSKVILITGANTGLGYETIKALLRSQTPYQIALGSRNLQKGEEALTALQKEYPSETRTTPLSVVQIDIESDASIRAAASTITQRYRRLDVLINNAGANLENEAQEKGFDHRETWLRSWSINVAGPQITVKEFLPLLLKSSDPRILFIISGTSSLADTERFDGSYGIINASPEAGWPKKKTVNPTQIYRSSKCGLNMLIRDWNRILKNDGVKVFGVSPGFLATNLNGMGPEALKKIGALDPSVGAEFITDVVQGKRDADAGKLIRKDGIQSY</sequence>
<dbReference type="InterPro" id="IPR036291">
    <property type="entry name" value="NAD(P)-bd_dom_sf"/>
</dbReference>
<evidence type="ECO:0000313" key="3">
    <source>
        <dbReference type="Proteomes" id="UP000799537"/>
    </source>
</evidence>
<dbReference type="PRINTS" id="PR00081">
    <property type="entry name" value="GDHRDH"/>
</dbReference>
<keyword evidence="3" id="KW-1185">Reference proteome</keyword>
<dbReference type="EMBL" id="ML993602">
    <property type="protein sequence ID" value="KAF2164841.1"/>
    <property type="molecule type" value="Genomic_DNA"/>
</dbReference>
<dbReference type="OrthoDB" id="1933717at2759"/>
<evidence type="ECO:0008006" key="4">
    <source>
        <dbReference type="Google" id="ProtNLM"/>
    </source>
</evidence>
<dbReference type="Proteomes" id="UP000799537">
    <property type="component" value="Unassembled WGS sequence"/>
</dbReference>
<dbReference type="Gene3D" id="3.40.50.720">
    <property type="entry name" value="NAD(P)-binding Rossmann-like Domain"/>
    <property type="match status" value="1"/>
</dbReference>
<dbReference type="GeneID" id="54563926"/>
<name>A0A6A6CCS6_ZASCE</name>
<dbReference type="PANTHER" id="PTHR43544">
    <property type="entry name" value="SHORT-CHAIN DEHYDROGENASE/REDUCTASE"/>
    <property type="match status" value="1"/>
</dbReference>
<reference evidence="2" key="1">
    <citation type="journal article" date="2020" name="Stud. Mycol.">
        <title>101 Dothideomycetes genomes: a test case for predicting lifestyles and emergence of pathogens.</title>
        <authorList>
            <person name="Haridas S."/>
            <person name="Albert R."/>
            <person name="Binder M."/>
            <person name="Bloem J."/>
            <person name="Labutti K."/>
            <person name="Salamov A."/>
            <person name="Andreopoulos B."/>
            <person name="Baker S."/>
            <person name="Barry K."/>
            <person name="Bills G."/>
            <person name="Bluhm B."/>
            <person name="Cannon C."/>
            <person name="Castanera R."/>
            <person name="Culley D."/>
            <person name="Daum C."/>
            <person name="Ezra D."/>
            <person name="Gonzalez J."/>
            <person name="Henrissat B."/>
            <person name="Kuo A."/>
            <person name="Liang C."/>
            <person name="Lipzen A."/>
            <person name="Lutzoni F."/>
            <person name="Magnuson J."/>
            <person name="Mondo S."/>
            <person name="Nolan M."/>
            <person name="Ohm R."/>
            <person name="Pangilinan J."/>
            <person name="Park H.-J."/>
            <person name="Ramirez L."/>
            <person name="Alfaro M."/>
            <person name="Sun H."/>
            <person name="Tritt A."/>
            <person name="Yoshinaga Y."/>
            <person name="Zwiers L.-H."/>
            <person name="Turgeon B."/>
            <person name="Goodwin S."/>
            <person name="Spatafora J."/>
            <person name="Crous P."/>
            <person name="Grigoriev I."/>
        </authorList>
    </citation>
    <scope>NUCLEOTIDE SEQUENCE</scope>
    <source>
        <strain evidence="2">ATCC 36951</strain>
    </source>
</reference>
<comment type="similarity">
    <text evidence="1">Belongs to the short-chain dehydrogenases/reductases (SDR) family.</text>
</comment>
<dbReference type="RefSeq" id="XP_033665730.1">
    <property type="nucleotide sequence ID" value="XM_033810654.1"/>
</dbReference>
<evidence type="ECO:0000313" key="2">
    <source>
        <dbReference type="EMBL" id="KAF2164841.1"/>
    </source>
</evidence>
<dbReference type="GO" id="GO:0016491">
    <property type="term" value="F:oxidoreductase activity"/>
    <property type="evidence" value="ECO:0007669"/>
    <property type="project" value="TreeGrafter"/>
</dbReference>